<keyword evidence="3" id="KW-1185">Reference proteome</keyword>
<comment type="caution">
    <text evidence="2">The sequence shown here is derived from an EMBL/GenBank/DDBJ whole genome shotgun (WGS) entry which is preliminary data.</text>
</comment>
<organism evidence="2 3">
    <name type="scientific">Paenibacillus melissococcoides</name>
    <dbReference type="NCBI Taxonomy" id="2912268"/>
    <lineage>
        <taxon>Bacteria</taxon>
        <taxon>Bacillati</taxon>
        <taxon>Bacillota</taxon>
        <taxon>Bacilli</taxon>
        <taxon>Bacillales</taxon>
        <taxon>Paenibacillaceae</taxon>
        <taxon>Paenibacillus</taxon>
    </lineage>
</organism>
<name>A0ABN8U656_9BACL</name>
<accession>A0ABN8U656</accession>
<protein>
    <submittedName>
        <fullName evidence="2">Uncharacterized protein</fullName>
    </submittedName>
</protein>
<proteinExistence type="predicted"/>
<evidence type="ECO:0000313" key="2">
    <source>
        <dbReference type="EMBL" id="CAH8246620.1"/>
    </source>
</evidence>
<evidence type="ECO:0000256" key="1">
    <source>
        <dbReference type="SAM" id="Phobius"/>
    </source>
</evidence>
<dbReference type="EMBL" id="CALYLO010000005">
    <property type="protein sequence ID" value="CAH8246620.1"/>
    <property type="molecule type" value="Genomic_DNA"/>
</dbReference>
<reference evidence="2" key="1">
    <citation type="submission" date="2022-06" db="EMBL/GenBank/DDBJ databases">
        <authorList>
            <person name="Dietemann V."/>
            <person name="Ory F."/>
            <person name="Dainat B."/>
            <person name="Oberhansli S."/>
        </authorList>
    </citation>
    <scope>NUCLEOTIDE SEQUENCE</scope>
    <source>
        <strain evidence="2">Ena-SAMPLE-TAB-26-04-2022-14:26:32:270-5432</strain>
    </source>
</reference>
<keyword evidence="1" id="KW-0812">Transmembrane</keyword>
<keyword evidence="1" id="KW-1133">Transmembrane helix</keyword>
<dbReference type="RefSeq" id="WP_213429007.1">
    <property type="nucleotide sequence ID" value="NZ_AP031286.1"/>
</dbReference>
<dbReference type="Proteomes" id="UP001154322">
    <property type="component" value="Unassembled WGS sequence"/>
</dbReference>
<feature type="transmembrane region" description="Helical" evidence="1">
    <location>
        <begin position="7"/>
        <end position="27"/>
    </location>
</feature>
<evidence type="ECO:0000313" key="3">
    <source>
        <dbReference type="Proteomes" id="UP001154322"/>
    </source>
</evidence>
<gene>
    <name evidence="2" type="ORF">WJ0W_003854</name>
</gene>
<sequence>MMTVLKWIGIGVMGIGMIPFLFIQSVAEEMEMKYDKTKRCWEQHK</sequence>
<keyword evidence="1" id="KW-0472">Membrane</keyword>